<dbReference type="RefSeq" id="WP_014545278.1">
    <property type="nucleotide sequence ID" value="NC_013410.1"/>
</dbReference>
<dbReference type="Proteomes" id="UP000000517">
    <property type="component" value="Chromosome"/>
</dbReference>
<dbReference type="AlphaFoldDB" id="D9S7E0"/>
<evidence type="ECO:0000313" key="1">
    <source>
        <dbReference type="EMBL" id="ADL27218.1"/>
    </source>
</evidence>
<sequence>MRLLDKDFAKDVSLTGYMDETLLNEVDGMTDLLYEKQGSYLQGKGDGILESAQLMVDSGILTPEKAAELFKVRKEDIRPRNNK</sequence>
<dbReference type="HOGENOM" id="CLU_2537582_0_0_0"/>
<dbReference type="STRING" id="59374.FSU_0672"/>
<proteinExistence type="predicted"/>
<reference evidence="2" key="1">
    <citation type="submission" date="2010-08" db="EMBL/GenBank/DDBJ databases">
        <title>Complete sequence of Fibrobacter succinogenes subsp. succinogenes S85.</title>
        <authorList>
            <person name="Durkin A.S."/>
            <person name="Nelson K.E."/>
            <person name="Morrison M."/>
            <person name="Forsberg C.W."/>
            <person name="Wilson D.B."/>
            <person name="Russell J.B."/>
            <person name="Cann I.K.O."/>
            <person name="Mackie R.I."/>
            <person name="White B.A."/>
        </authorList>
    </citation>
    <scope>NUCLEOTIDE SEQUENCE [LARGE SCALE GENOMIC DNA]</scope>
    <source>
        <strain evidence="2">ATCC 19169 / S85</strain>
    </source>
</reference>
<dbReference type="KEGG" id="fsc:FSU_0672"/>
<name>D9S7E0_FIBSS</name>
<dbReference type="EMBL" id="CP002158">
    <property type="protein sequence ID" value="ADL27218.1"/>
    <property type="molecule type" value="Genomic_DNA"/>
</dbReference>
<evidence type="ECO:0000313" key="2">
    <source>
        <dbReference type="Proteomes" id="UP000000517"/>
    </source>
</evidence>
<protein>
    <submittedName>
        <fullName evidence="1">Uncharacterized protein</fullName>
    </submittedName>
</protein>
<accession>D9S7E0</accession>
<organism evidence="1 2">
    <name type="scientific">Fibrobacter succinogenes (strain ATCC 19169 / S85)</name>
    <dbReference type="NCBI Taxonomy" id="59374"/>
    <lineage>
        <taxon>Bacteria</taxon>
        <taxon>Pseudomonadati</taxon>
        <taxon>Fibrobacterota</taxon>
        <taxon>Fibrobacteria</taxon>
        <taxon>Fibrobacterales</taxon>
        <taxon>Fibrobacteraceae</taxon>
        <taxon>Fibrobacter</taxon>
    </lineage>
</organism>
<gene>
    <name evidence="1" type="ordered locus">FSU_0672</name>
</gene>